<protein>
    <submittedName>
        <fullName evidence="6">Sigma-70 family RNA polymerase sigma factor</fullName>
    </submittedName>
</protein>
<dbReference type="SUPFAM" id="SSF88946">
    <property type="entry name" value="Sigma2 domain of RNA polymerase sigma factors"/>
    <property type="match status" value="1"/>
</dbReference>
<reference evidence="6 7" key="1">
    <citation type="submission" date="2023-12" db="EMBL/GenBank/DDBJ databases">
        <title>Novel species of the genus Arcicella isolated from rivers.</title>
        <authorList>
            <person name="Lu H."/>
        </authorList>
    </citation>
    <scope>NUCLEOTIDE SEQUENCE [LARGE SCALE GENOMIC DNA]</scope>
    <source>
        <strain evidence="6 7">DC25W</strain>
    </source>
</reference>
<evidence type="ECO:0000313" key="6">
    <source>
        <dbReference type="EMBL" id="MEA5427630.1"/>
    </source>
</evidence>
<dbReference type="InterPro" id="IPR014284">
    <property type="entry name" value="RNA_pol_sigma-70_dom"/>
</dbReference>
<dbReference type="RefSeq" id="WP_323259209.1">
    <property type="nucleotide sequence ID" value="NZ_JAYGIM010000010.1"/>
</dbReference>
<comment type="similarity">
    <text evidence="1">Belongs to the sigma-70 factor family. ECF subfamily.</text>
</comment>
<dbReference type="PANTHER" id="PTHR43133:SF8">
    <property type="entry name" value="RNA POLYMERASE SIGMA FACTOR HI_1459-RELATED"/>
    <property type="match status" value="1"/>
</dbReference>
<dbReference type="SUPFAM" id="SSF88659">
    <property type="entry name" value="Sigma3 and sigma4 domains of RNA polymerase sigma factors"/>
    <property type="match status" value="1"/>
</dbReference>
<gene>
    <name evidence="6" type="ORF">VB798_13660</name>
</gene>
<keyword evidence="7" id="KW-1185">Reference proteome</keyword>
<evidence type="ECO:0000256" key="2">
    <source>
        <dbReference type="ARBA" id="ARBA00023015"/>
    </source>
</evidence>
<organism evidence="6 7">
    <name type="scientific">Arcicella lustrica</name>
    <dbReference type="NCBI Taxonomy" id="2984196"/>
    <lineage>
        <taxon>Bacteria</taxon>
        <taxon>Pseudomonadati</taxon>
        <taxon>Bacteroidota</taxon>
        <taxon>Cytophagia</taxon>
        <taxon>Cytophagales</taxon>
        <taxon>Flectobacillaceae</taxon>
        <taxon>Arcicella</taxon>
    </lineage>
</organism>
<dbReference type="InterPro" id="IPR013324">
    <property type="entry name" value="RNA_pol_sigma_r3/r4-like"/>
</dbReference>
<dbReference type="InterPro" id="IPR013325">
    <property type="entry name" value="RNA_pol_sigma_r2"/>
</dbReference>
<dbReference type="Gene3D" id="1.10.1740.10">
    <property type="match status" value="1"/>
</dbReference>
<evidence type="ECO:0000256" key="3">
    <source>
        <dbReference type="ARBA" id="ARBA00023082"/>
    </source>
</evidence>
<proteinExistence type="inferred from homology"/>
<dbReference type="EMBL" id="JAYGIM010000010">
    <property type="protein sequence ID" value="MEA5427630.1"/>
    <property type="molecule type" value="Genomic_DNA"/>
</dbReference>
<dbReference type="Proteomes" id="UP001302222">
    <property type="component" value="Unassembled WGS sequence"/>
</dbReference>
<dbReference type="PANTHER" id="PTHR43133">
    <property type="entry name" value="RNA POLYMERASE ECF-TYPE SIGMA FACTO"/>
    <property type="match status" value="1"/>
</dbReference>
<sequence length="192" mass="22654">MNQRYSPSDVVDILRSNNHTEINNVTVFLYRSFKPIIASHIFKQGGNYDDAKDIFQEVIIIFFRQVRHLKFEAKSLKEMEGYFIQIANNKWLKKKEADGRRFRREQEYLTQKNVYTQEPISSAIIENEEENSFLPNILERLGEPCRSILMAYYGEDLSIKDIALRFNLGNPDAVKVRKFRCLEKLKTLLLKP</sequence>
<dbReference type="Gene3D" id="1.10.10.10">
    <property type="entry name" value="Winged helix-like DNA-binding domain superfamily/Winged helix DNA-binding domain"/>
    <property type="match status" value="1"/>
</dbReference>
<dbReference type="InterPro" id="IPR039425">
    <property type="entry name" value="RNA_pol_sigma-70-like"/>
</dbReference>
<accession>A0ABU5SK13</accession>
<name>A0ABU5SK13_9BACT</name>
<comment type="caution">
    <text evidence="6">The sequence shown here is derived from an EMBL/GenBank/DDBJ whole genome shotgun (WGS) entry which is preliminary data.</text>
</comment>
<evidence type="ECO:0000256" key="4">
    <source>
        <dbReference type="ARBA" id="ARBA00023125"/>
    </source>
</evidence>
<dbReference type="InterPro" id="IPR036388">
    <property type="entry name" value="WH-like_DNA-bd_sf"/>
</dbReference>
<keyword evidence="4" id="KW-0238">DNA-binding</keyword>
<dbReference type="NCBIfam" id="TIGR02937">
    <property type="entry name" value="sigma70-ECF"/>
    <property type="match status" value="1"/>
</dbReference>
<evidence type="ECO:0000256" key="1">
    <source>
        <dbReference type="ARBA" id="ARBA00010641"/>
    </source>
</evidence>
<keyword evidence="3" id="KW-0731">Sigma factor</keyword>
<keyword evidence="2" id="KW-0805">Transcription regulation</keyword>
<keyword evidence="5" id="KW-0804">Transcription</keyword>
<evidence type="ECO:0000256" key="5">
    <source>
        <dbReference type="ARBA" id="ARBA00023163"/>
    </source>
</evidence>
<evidence type="ECO:0000313" key="7">
    <source>
        <dbReference type="Proteomes" id="UP001302222"/>
    </source>
</evidence>